<evidence type="ECO:0000256" key="2">
    <source>
        <dbReference type="HAMAP-Rule" id="MF_00163"/>
    </source>
</evidence>
<sequence length="167" mass="18980">MAEQSIIFYPDPRLRQKAEAVVEFDDSLRAFAGELRIAMAKAPGVGITAPHVGVLKRLVVIQIEPASEPLYYVNPKVVWASEDTIRHTEGSVSMPGVTEEIVRPARVRVEYQSLDGARHVEEADGYLAVCLQHEIDQLDGIFWIERLSRLKRDRVLKRYEKLRRAIS</sequence>
<dbReference type="HAMAP" id="MF_00163">
    <property type="entry name" value="Pep_deformylase"/>
    <property type="match status" value="1"/>
</dbReference>
<dbReference type="GO" id="GO:0042586">
    <property type="term" value="F:peptide deformylase activity"/>
    <property type="evidence" value="ECO:0007669"/>
    <property type="project" value="InterPro"/>
</dbReference>
<name>A0A512BQH6_9HYPH</name>
<comment type="caution">
    <text evidence="2">Lacks conserved residue(s) required for the propagation of feature annotation.</text>
</comment>
<dbReference type="NCBIfam" id="TIGR00079">
    <property type="entry name" value="pept_deformyl"/>
    <property type="match status" value="1"/>
</dbReference>
<dbReference type="AlphaFoldDB" id="A0A512BQH6"/>
<evidence type="ECO:0000313" key="3">
    <source>
        <dbReference type="EMBL" id="GEO14283.1"/>
    </source>
</evidence>
<dbReference type="SUPFAM" id="SSF56420">
    <property type="entry name" value="Peptide deformylase"/>
    <property type="match status" value="1"/>
</dbReference>
<comment type="caution">
    <text evidence="3">The sequence shown here is derived from an EMBL/GenBank/DDBJ whole genome shotgun (WGS) entry which is preliminary data.</text>
</comment>
<keyword evidence="4" id="KW-1185">Reference proteome</keyword>
<gene>
    <name evidence="3" type="primary">def_1</name>
    <name evidence="3" type="ORF">MAE02_19790</name>
</gene>
<comment type="similarity">
    <text evidence="1 2">Belongs to the polypeptide deformylase family.</text>
</comment>
<proteinExistence type="inferred from homology"/>
<dbReference type="RefSeq" id="WP_114185879.1">
    <property type="nucleotide sequence ID" value="NZ_BJYU01000021.1"/>
</dbReference>
<organism evidence="3 4">
    <name type="scientific">Microvirga aerophila</name>
    <dbReference type="NCBI Taxonomy" id="670291"/>
    <lineage>
        <taxon>Bacteria</taxon>
        <taxon>Pseudomonadati</taxon>
        <taxon>Pseudomonadota</taxon>
        <taxon>Alphaproteobacteria</taxon>
        <taxon>Hyphomicrobiales</taxon>
        <taxon>Methylobacteriaceae</taxon>
        <taxon>Microvirga</taxon>
    </lineage>
</organism>
<dbReference type="InterPro" id="IPR036821">
    <property type="entry name" value="Peptide_deformylase_sf"/>
</dbReference>
<dbReference type="Gene3D" id="3.90.45.10">
    <property type="entry name" value="Peptide deformylase"/>
    <property type="match status" value="1"/>
</dbReference>
<dbReference type="PIRSF" id="PIRSF004749">
    <property type="entry name" value="Pep_def"/>
    <property type="match status" value="1"/>
</dbReference>
<dbReference type="InterPro" id="IPR023635">
    <property type="entry name" value="Peptide_deformylase"/>
</dbReference>
<dbReference type="OrthoDB" id="9804313at2"/>
<evidence type="ECO:0000313" key="4">
    <source>
        <dbReference type="Proteomes" id="UP000321085"/>
    </source>
</evidence>
<feature type="active site" evidence="2">
    <location>
        <position position="134"/>
    </location>
</feature>
<dbReference type="CDD" id="cd00487">
    <property type="entry name" value="Pep_deformylase"/>
    <property type="match status" value="1"/>
</dbReference>
<dbReference type="EMBL" id="BJYU01000021">
    <property type="protein sequence ID" value="GEO14283.1"/>
    <property type="molecule type" value="Genomic_DNA"/>
</dbReference>
<dbReference type="PANTHER" id="PTHR10458:SF22">
    <property type="entry name" value="PEPTIDE DEFORMYLASE"/>
    <property type="match status" value="1"/>
</dbReference>
<dbReference type="NCBIfam" id="NF009484">
    <property type="entry name" value="PRK12846.1-5"/>
    <property type="match status" value="1"/>
</dbReference>
<reference evidence="3 4" key="1">
    <citation type="submission" date="2019-07" db="EMBL/GenBank/DDBJ databases">
        <title>Whole genome shotgun sequence of Microvirga aerophila NBRC 106136.</title>
        <authorList>
            <person name="Hosoyama A."/>
            <person name="Uohara A."/>
            <person name="Ohji S."/>
            <person name="Ichikawa N."/>
        </authorList>
    </citation>
    <scope>NUCLEOTIDE SEQUENCE [LARGE SCALE GENOMIC DNA]</scope>
    <source>
        <strain evidence="3 4">NBRC 106136</strain>
    </source>
</reference>
<protein>
    <recommendedName>
        <fullName evidence="2">Peptide deformylase-like</fullName>
    </recommendedName>
    <alternativeName>
        <fullName evidence="2">Polypeptide deformylase-like</fullName>
    </alternativeName>
</protein>
<accession>A0A512BQH6</accession>
<evidence type="ECO:0000256" key="1">
    <source>
        <dbReference type="ARBA" id="ARBA00010759"/>
    </source>
</evidence>
<dbReference type="PANTHER" id="PTHR10458">
    <property type="entry name" value="PEPTIDE DEFORMYLASE"/>
    <property type="match status" value="1"/>
</dbReference>
<dbReference type="Proteomes" id="UP000321085">
    <property type="component" value="Unassembled WGS sequence"/>
</dbReference>
<dbReference type="PRINTS" id="PR01576">
    <property type="entry name" value="PDEFORMYLASE"/>
</dbReference>
<dbReference type="Pfam" id="PF01327">
    <property type="entry name" value="Pep_deformylase"/>
    <property type="match status" value="1"/>
</dbReference>